<evidence type="ECO:0000313" key="6">
    <source>
        <dbReference type="EMBL" id="GGM24447.1"/>
    </source>
</evidence>
<dbReference type="InterPro" id="IPR003660">
    <property type="entry name" value="HAMP_dom"/>
</dbReference>
<reference evidence="6" key="1">
    <citation type="journal article" date="2014" name="Int. J. Syst. Evol. Microbiol.">
        <title>Complete genome sequence of Corynebacterium casei LMG S-19264T (=DSM 44701T), isolated from a smear-ripened cheese.</title>
        <authorList>
            <consortium name="US DOE Joint Genome Institute (JGI-PGF)"/>
            <person name="Walter F."/>
            <person name="Albersmeier A."/>
            <person name="Kalinowski J."/>
            <person name="Ruckert C."/>
        </authorList>
    </citation>
    <scope>NUCLEOTIDE SEQUENCE</scope>
    <source>
        <strain evidence="6">JCM 19831</strain>
    </source>
</reference>
<feature type="transmembrane region" description="Helical" evidence="3">
    <location>
        <begin position="195"/>
        <end position="215"/>
    </location>
</feature>
<name>A0A917TIT8_9ACTN</name>
<dbReference type="SMART" id="SM00304">
    <property type="entry name" value="HAMP"/>
    <property type="match status" value="1"/>
</dbReference>
<dbReference type="GO" id="GO:0016020">
    <property type="term" value="C:membrane"/>
    <property type="evidence" value="ECO:0007669"/>
    <property type="project" value="InterPro"/>
</dbReference>
<dbReference type="SMART" id="SM00267">
    <property type="entry name" value="GGDEF"/>
    <property type="match status" value="1"/>
</dbReference>
<keyword evidence="2 3" id="KW-1133">Transmembrane helix</keyword>
<evidence type="ECO:0000259" key="5">
    <source>
        <dbReference type="PROSITE" id="PS50887"/>
    </source>
</evidence>
<evidence type="ECO:0000256" key="1">
    <source>
        <dbReference type="ARBA" id="ARBA00022692"/>
    </source>
</evidence>
<dbReference type="InterPro" id="IPR029787">
    <property type="entry name" value="Nucleotide_cyclase"/>
</dbReference>
<proteinExistence type="predicted"/>
<dbReference type="InterPro" id="IPR052163">
    <property type="entry name" value="DGC-Regulatory_Protein"/>
</dbReference>
<dbReference type="PANTHER" id="PTHR46663">
    <property type="entry name" value="DIGUANYLATE CYCLASE DGCT-RELATED"/>
    <property type="match status" value="1"/>
</dbReference>
<evidence type="ECO:0000313" key="7">
    <source>
        <dbReference type="Proteomes" id="UP000642070"/>
    </source>
</evidence>
<feature type="domain" description="HAMP" evidence="4">
    <location>
        <begin position="218"/>
        <end position="270"/>
    </location>
</feature>
<comment type="caution">
    <text evidence="6">The sequence shown here is derived from an EMBL/GenBank/DDBJ whole genome shotgun (WGS) entry which is preliminary data.</text>
</comment>
<evidence type="ECO:0000259" key="4">
    <source>
        <dbReference type="PROSITE" id="PS50885"/>
    </source>
</evidence>
<feature type="domain" description="GGDEF" evidence="5">
    <location>
        <begin position="305"/>
        <end position="430"/>
    </location>
</feature>
<evidence type="ECO:0000256" key="2">
    <source>
        <dbReference type="ARBA" id="ARBA00022989"/>
    </source>
</evidence>
<evidence type="ECO:0008006" key="8">
    <source>
        <dbReference type="Google" id="ProtNLM"/>
    </source>
</evidence>
<accession>A0A917TIT8</accession>
<dbReference type="Gene3D" id="3.30.70.270">
    <property type="match status" value="1"/>
</dbReference>
<dbReference type="PROSITE" id="PS50887">
    <property type="entry name" value="GGDEF"/>
    <property type="match status" value="1"/>
</dbReference>
<keyword evidence="1 3" id="KW-0812">Transmembrane</keyword>
<dbReference type="NCBIfam" id="TIGR00254">
    <property type="entry name" value="GGDEF"/>
    <property type="match status" value="1"/>
</dbReference>
<reference evidence="6" key="2">
    <citation type="submission" date="2020-09" db="EMBL/GenBank/DDBJ databases">
        <authorList>
            <person name="Sun Q."/>
            <person name="Ohkuma M."/>
        </authorList>
    </citation>
    <scope>NUCLEOTIDE SEQUENCE</scope>
    <source>
        <strain evidence="6">JCM 19831</strain>
    </source>
</reference>
<dbReference type="InterPro" id="IPR000160">
    <property type="entry name" value="GGDEF_dom"/>
</dbReference>
<dbReference type="InterPro" id="IPR043128">
    <property type="entry name" value="Rev_trsase/Diguanyl_cyclase"/>
</dbReference>
<sequence>MYRRVRRRLADLRIATKIISVSLVVAAIFTASGVVGLVNLRRLAADQRREYDVNVVALDRMTSVRSAVGAQQEAVLAFILSDPGFYRDSYAAVIEESDAEIDTEIAELRRVGPPVAEHEGLRAFAATITMWRTARDAALDAARSGDQRKAASVVLVRSEAIARAVKDRANAFLAQLVEAVAEGARRAKASSDHTARLMGLLLTVGALTALLLSVLTARAISRPLHQVVDVLARVSRGDLSRRVELDRGDEVGQMGRSLNETLAVLRSAFEEVQHRASHDGLTGLANRALLRERIAAARPTALAGLPVAMLLIDLDGFKQVNDAHGHAAGDHLLTVVAARLQAGVRPADTVARLGGDEFAVLLDGIDDVRAVAARLCAAIQAPTEYRGVVLHPSASVGVSVWDGEVPIDALMHDADVAMYAVKGRTRVASA</sequence>
<dbReference type="CDD" id="cd06225">
    <property type="entry name" value="HAMP"/>
    <property type="match status" value="1"/>
</dbReference>
<dbReference type="Proteomes" id="UP000642070">
    <property type="component" value="Unassembled WGS sequence"/>
</dbReference>
<feature type="transmembrane region" description="Helical" evidence="3">
    <location>
        <begin position="18"/>
        <end position="40"/>
    </location>
</feature>
<protein>
    <recommendedName>
        <fullName evidence="8">Diguanylate cyclase</fullName>
    </recommendedName>
</protein>
<dbReference type="Gene3D" id="6.10.340.10">
    <property type="match status" value="1"/>
</dbReference>
<dbReference type="PANTHER" id="PTHR46663:SF2">
    <property type="entry name" value="GGDEF DOMAIN-CONTAINING PROTEIN"/>
    <property type="match status" value="1"/>
</dbReference>
<dbReference type="Pfam" id="PF12729">
    <property type="entry name" value="4HB_MCP_1"/>
    <property type="match status" value="1"/>
</dbReference>
<dbReference type="AlphaFoldDB" id="A0A917TIT8"/>
<evidence type="ECO:0000256" key="3">
    <source>
        <dbReference type="SAM" id="Phobius"/>
    </source>
</evidence>
<dbReference type="Pfam" id="PF00990">
    <property type="entry name" value="GGDEF"/>
    <property type="match status" value="1"/>
</dbReference>
<organism evidence="6 7">
    <name type="scientific">Dactylosporangium sucinum</name>
    <dbReference type="NCBI Taxonomy" id="1424081"/>
    <lineage>
        <taxon>Bacteria</taxon>
        <taxon>Bacillati</taxon>
        <taxon>Actinomycetota</taxon>
        <taxon>Actinomycetes</taxon>
        <taxon>Micromonosporales</taxon>
        <taxon>Micromonosporaceae</taxon>
        <taxon>Dactylosporangium</taxon>
    </lineage>
</organism>
<dbReference type="CDD" id="cd01949">
    <property type="entry name" value="GGDEF"/>
    <property type="match status" value="1"/>
</dbReference>
<dbReference type="RefSeq" id="WP_190250126.1">
    <property type="nucleotide sequence ID" value="NZ_BMPI01000011.1"/>
</dbReference>
<keyword evidence="3" id="KW-0472">Membrane</keyword>
<dbReference type="GO" id="GO:0007165">
    <property type="term" value="P:signal transduction"/>
    <property type="evidence" value="ECO:0007669"/>
    <property type="project" value="InterPro"/>
</dbReference>
<dbReference type="Pfam" id="PF00672">
    <property type="entry name" value="HAMP"/>
    <property type="match status" value="1"/>
</dbReference>
<keyword evidence="7" id="KW-1185">Reference proteome</keyword>
<dbReference type="SUPFAM" id="SSF158472">
    <property type="entry name" value="HAMP domain-like"/>
    <property type="match status" value="1"/>
</dbReference>
<dbReference type="EMBL" id="BMPI01000011">
    <property type="protein sequence ID" value="GGM24447.1"/>
    <property type="molecule type" value="Genomic_DNA"/>
</dbReference>
<dbReference type="PROSITE" id="PS50885">
    <property type="entry name" value="HAMP"/>
    <property type="match status" value="1"/>
</dbReference>
<gene>
    <name evidence="6" type="ORF">GCM10007977_027000</name>
</gene>
<dbReference type="InterPro" id="IPR024478">
    <property type="entry name" value="HlyB_4HB_MCP"/>
</dbReference>
<dbReference type="SUPFAM" id="SSF55073">
    <property type="entry name" value="Nucleotide cyclase"/>
    <property type="match status" value="1"/>
</dbReference>